<keyword evidence="3" id="KW-1185">Reference proteome</keyword>
<dbReference type="Proteomes" id="UP001370490">
    <property type="component" value="Unassembled WGS sequence"/>
</dbReference>
<dbReference type="EMBL" id="JBAMMX010000021">
    <property type="protein sequence ID" value="KAK6919590.1"/>
    <property type="molecule type" value="Genomic_DNA"/>
</dbReference>
<proteinExistence type="predicted"/>
<evidence type="ECO:0000313" key="3">
    <source>
        <dbReference type="Proteomes" id="UP001370490"/>
    </source>
</evidence>
<feature type="transmembrane region" description="Helical" evidence="1">
    <location>
        <begin position="54"/>
        <end position="71"/>
    </location>
</feature>
<keyword evidence="1" id="KW-0812">Transmembrane</keyword>
<accession>A0AAN8Z150</accession>
<comment type="caution">
    <text evidence="2">The sequence shown here is derived from an EMBL/GenBank/DDBJ whole genome shotgun (WGS) entry which is preliminary data.</text>
</comment>
<gene>
    <name evidence="2" type="ORF">RJ641_015494</name>
</gene>
<dbReference type="AlphaFoldDB" id="A0AAN8Z150"/>
<reference evidence="2 3" key="1">
    <citation type="submission" date="2023-12" db="EMBL/GenBank/DDBJ databases">
        <title>A high-quality genome assembly for Dillenia turbinata (Dilleniales).</title>
        <authorList>
            <person name="Chanderbali A."/>
        </authorList>
    </citation>
    <scope>NUCLEOTIDE SEQUENCE [LARGE SCALE GENOMIC DNA]</scope>
    <source>
        <strain evidence="2">LSX21</strain>
        <tissue evidence="2">Leaf</tissue>
    </source>
</reference>
<keyword evidence="1" id="KW-0472">Membrane</keyword>
<name>A0AAN8Z150_9MAGN</name>
<protein>
    <submittedName>
        <fullName evidence="2">Uncharacterized protein</fullName>
    </submittedName>
</protein>
<keyword evidence="1" id="KW-1133">Transmembrane helix</keyword>
<organism evidence="2 3">
    <name type="scientific">Dillenia turbinata</name>
    <dbReference type="NCBI Taxonomy" id="194707"/>
    <lineage>
        <taxon>Eukaryota</taxon>
        <taxon>Viridiplantae</taxon>
        <taxon>Streptophyta</taxon>
        <taxon>Embryophyta</taxon>
        <taxon>Tracheophyta</taxon>
        <taxon>Spermatophyta</taxon>
        <taxon>Magnoliopsida</taxon>
        <taxon>eudicotyledons</taxon>
        <taxon>Gunneridae</taxon>
        <taxon>Pentapetalae</taxon>
        <taxon>Dilleniales</taxon>
        <taxon>Dilleniaceae</taxon>
        <taxon>Dillenia</taxon>
    </lineage>
</organism>
<evidence type="ECO:0000313" key="2">
    <source>
        <dbReference type="EMBL" id="KAK6919590.1"/>
    </source>
</evidence>
<sequence length="193" mass="23237">MKQVFKIRLNLISIGVLGDRSLARVRFFWQNEERKITLHLDLQLMIIKGNMCRLMSLWVAVDFLFMIILYVKTVFHIHLYRVKVFTKEKQSSTRYPLHEHMLLTHKGEPEALKEAIQYEYWRESQSKLYKFVTLSMNEIEYIAIIEASQELLIFTRTWSQIRYRWIRNVLKIRSLAHKKVHMNDDGSNMITKS</sequence>
<evidence type="ECO:0000256" key="1">
    <source>
        <dbReference type="SAM" id="Phobius"/>
    </source>
</evidence>